<evidence type="ECO:0000313" key="1">
    <source>
        <dbReference type="EMBL" id="KRN02172.1"/>
    </source>
</evidence>
<dbReference type="EMBL" id="AYZH01000010">
    <property type="protein sequence ID" value="KRN02172.1"/>
    <property type="molecule type" value="Genomic_DNA"/>
</dbReference>
<dbReference type="AlphaFoldDB" id="A0A0R2DPF5"/>
<evidence type="ECO:0008006" key="3">
    <source>
        <dbReference type="Google" id="ProtNLM"/>
    </source>
</evidence>
<accession>A0A0R2DPF5</accession>
<evidence type="ECO:0000313" key="2">
    <source>
        <dbReference type="Proteomes" id="UP000051589"/>
    </source>
</evidence>
<dbReference type="RefSeq" id="WP_061776561.1">
    <property type="nucleotide sequence ID" value="NZ_AYZH01000010.1"/>
</dbReference>
<name>A0A0R2DPF5_9LACO</name>
<proteinExistence type="predicted"/>
<comment type="caution">
    <text evidence="1">The sequence shown here is derived from an EMBL/GenBank/DDBJ whole genome shotgun (WGS) entry which is preliminary data.</text>
</comment>
<dbReference type="STRING" id="1423803.FD13_GL000312"/>
<dbReference type="Proteomes" id="UP000051589">
    <property type="component" value="Unassembled WGS sequence"/>
</dbReference>
<gene>
    <name evidence="1" type="ORF">FD13_GL000312</name>
</gene>
<organism evidence="1 2">
    <name type="scientific">Levilactobacillus senmaizukei DSM 21775 = NBRC 103853</name>
    <dbReference type="NCBI Taxonomy" id="1423803"/>
    <lineage>
        <taxon>Bacteria</taxon>
        <taxon>Bacillati</taxon>
        <taxon>Bacillota</taxon>
        <taxon>Bacilli</taxon>
        <taxon>Lactobacillales</taxon>
        <taxon>Lactobacillaceae</taxon>
        <taxon>Levilactobacillus</taxon>
    </lineage>
</organism>
<reference evidence="1 2" key="1">
    <citation type="journal article" date="2015" name="Genome Announc.">
        <title>Expanding the biotechnology potential of lactobacilli through comparative genomics of 213 strains and associated genera.</title>
        <authorList>
            <person name="Sun Z."/>
            <person name="Harris H.M."/>
            <person name="McCann A."/>
            <person name="Guo C."/>
            <person name="Argimon S."/>
            <person name="Zhang W."/>
            <person name="Yang X."/>
            <person name="Jeffery I.B."/>
            <person name="Cooney J.C."/>
            <person name="Kagawa T.F."/>
            <person name="Liu W."/>
            <person name="Song Y."/>
            <person name="Salvetti E."/>
            <person name="Wrobel A."/>
            <person name="Rasinkangas P."/>
            <person name="Parkhill J."/>
            <person name="Rea M.C."/>
            <person name="O'Sullivan O."/>
            <person name="Ritari J."/>
            <person name="Douillard F.P."/>
            <person name="Paul Ross R."/>
            <person name="Yang R."/>
            <person name="Briner A.E."/>
            <person name="Felis G.E."/>
            <person name="de Vos W.M."/>
            <person name="Barrangou R."/>
            <person name="Klaenhammer T.R."/>
            <person name="Caufield P.W."/>
            <person name="Cui Y."/>
            <person name="Zhang H."/>
            <person name="O'Toole P.W."/>
        </authorList>
    </citation>
    <scope>NUCLEOTIDE SEQUENCE [LARGE SCALE GENOMIC DNA]</scope>
    <source>
        <strain evidence="1 2">DSM 21775</strain>
    </source>
</reference>
<keyword evidence="2" id="KW-1185">Reference proteome</keyword>
<dbReference type="PATRIC" id="fig|1423803.3.peg.307"/>
<sequence length="69" mass="7140">MAIKLNLYKKGDTKPLVIGDDETGVTVTGLAAGTAVAEGDYEVSHSDDTGALTESERVKVPSFTVNAGK</sequence>
<protein>
    <recommendedName>
        <fullName evidence="3">Major tail protein</fullName>
    </recommendedName>
</protein>
<dbReference type="OrthoDB" id="2318528at2"/>